<evidence type="ECO:0000313" key="7">
    <source>
        <dbReference type="EMBL" id="MBC3536895.1"/>
    </source>
</evidence>
<reference evidence="7 8" key="1">
    <citation type="submission" date="2020-08" db="EMBL/GenBank/DDBJ databases">
        <authorList>
            <person name="Liu C."/>
            <person name="Sun Q."/>
        </authorList>
    </citation>
    <scope>NUCLEOTIDE SEQUENCE [LARGE SCALE GENOMIC DNA]</scope>
    <source>
        <strain evidence="7 8">NSJ-59</strain>
    </source>
</reference>
<dbReference type="Gene3D" id="3.40.50.1950">
    <property type="entry name" value="Flavin prenyltransferase-like"/>
    <property type="match status" value="1"/>
</dbReference>
<feature type="region of interest" description="Phosphopantothenoylcysteine decarboxylase" evidence="3">
    <location>
        <begin position="1"/>
        <end position="190"/>
    </location>
</feature>
<dbReference type="Pfam" id="PF02441">
    <property type="entry name" value="Flavoprotein"/>
    <property type="match status" value="1"/>
</dbReference>
<feature type="region of interest" description="Phosphopantothenate--cysteine ligase" evidence="3">
    <location>
        <begin position="191"/>
        <end position="409"/>
    </location>
</feature>
<dbReference type="Gene3D" id="3.40.50.10300">
    <property type="entry name" value="CoaB-like"/>
    <property type="match status" value="1"/>
</dbReference>
<dbReference type="GO" id="GO:0004632">
    <property type="term" value="F:phosphopantothenate--cysteine ligase activity"/>
    <property type="evidence" value="ECO:0007669"/>
    <property type="project" value="UniProtKB-EC"/>
</dbReference>
<protein>
    <recommendedName>
        <fullName evidence="3">Coenzyme A biosynthesis bifunctional protein CoaBC</fullName>
    </recommendedName>
    <alternativeName>
        <fullName evidence="3">DNA/pantothenate metabolism flavoprotein</fullName>
    </alternativeName>
    <alternativeName>
        <fullName evidence="3">Phosphopantothenoylcysteine synthetase/decarboxylase</fullName>
        <shortName evidence="3">PPCS-PPCDC</shortName>
    </alternativeName>
    <domain>
        <recommendedName>
            <fullName evidence="3">Phosphopantothenoylcysteine decarboxylase</fullName>
            <shortName evidence="3">PPC decarboxylase</shortName>
            <shortName evidence="3">PPC-DC</shortName>
            <ecNumber evidence="3">4.1.1.36</ecNumber>
        </recommendedName>
        <alternativeName>
            <fullName evidence="3">CoaC</fullName>
        </alternativeName>
    </domain>
    <domain>
        <recommendedName>
            <fullName evidence="3">Phosphopantothenate--cysteine ligase</fullName>
            <ecNumber evidence="3">6.3.2.5</ecNumber>
        </recommendedName>
        <alternativeName>
            <fullName evidence="3">CoaB</fullName>
        </alternativeName>
        <alternativeName>
            <fullName evidence="3">Phosphopantothenoylcysteine synthetase</fullName>
            <shortName evidence="3">PPC synthetase</shortName>
            <shortName evidence="3">PPC-S</shortName>
        </alternativeName>
    </domain>
</protein>
<comment type="similarity">
    <text evidence="3 4">In the N-terminal section; belongs to the HFCD (homo-oligomeric flavin containing Cys decarboxylase) superfamily.</text>
</comment>
<keyword evidence="3 4" id="KW-0285">Flavoprotein</keyword>
<comment type="similarity">
    <text evidence="3 4">In the C-terminal section; belongs to the PPC synthetase family.</text>
</comment>
<feature type="domain" description="DNA/pantothenate metabolism flavoprotein C-terminal" evidence="6">
    <location>
        <begin position="186"/>
        <end position="397"/>
    </location>
</feature>
<dbReference type="Pfam" id="PF04127">
    <property type="entry name" value="DFP"/>
    <property type="match status" value="1"/>
</dbReference>
<dbReference type="InterPro" id="IPR003382">
    <property type="entry name" value="Flavoprotein"/>
</dbReference>
<keyword evidence="3 4" id="KW-0436">Ligase</keyword>
<accession>A0ABR6VJI4</accession>
<dbReference type="Proteomes" id="UP000606870">
    <property type="component" value="Unassembled WGS sequence"/>
</dbReference>
<feature type="binding site" evidence="3">
    <location>
        <begin position="307"/>
        <end position="310"/>
    </location>
    <ligand>
        <name>CTP</name>
        <dbReference type="ChEBI" id="CHEBI:37563"/>
    </ligand>
</feature>
<comment type="caution">
    <text evidence="7">The sequence shown here is derived from an EMBL/GenBank/DDBJ whole genome shotgun (WGS) entry which is preliminary data.</text>
</comment>
<comment type="pathway">
    <text evidence="3 4">Cofactor biosynthesis; coenzyme A biosynthesis; CoA from (R)-pantothenate: step 2/5.</text>
</comment>
<evidence type="ECO:0000256" key="2">
    <source>
        <dbReference type="ARBA" id="ARBA00023239"/>
    </source>
</evidence>
<dbReference type="SUPFAM" id="SSF52507">
    <property type="entry name" value="Homo-oligomeric flavin-containing Cys decarboxylases, HFCD"/>
    <property type="match status" value="1"/>
</dbReference>
<evidence type="ECO:0000256" key="3">
    <source>
        <dbReference type="HAMAP-Rule" id="MF_02225"/>
    </source>
</evidence>
<evidence type="ECO:0000259" key="6">
    <source>
        <dbReference type="Pfam" id="PF04127"/>
    </source>
</evidence>
<keyword evidence="1 3" id="KW-0210">Decarboxylase</keyword>
<feature type="domain" description="Flavoprotein" evidence="5">
    <location>
        <begin position="6"/>
        <end position="176"/>
    </location>
</feature>
<dbReference type="InterPro" id="IPR035929">
    <property type="entry name" value="CoaB-like_sf"/>
</dbReference>
<comment type="catalytic activity">
    <reaction evidence="3 4">
        <text>(R)-4'-phosphopantothenate + L-cysteine + CTP = N-[(R)-4-phosphopantothenoyl]-L-cysteine + CMP + diphosphate + H(+)</text>
        <dbReference type="Rhea" id="RHEA:19397"/>
        <dbReference type="ChEBI" id="CHEBI:10986"/>
        <dbReference type="ChEBI" id="CHEBI:15378"/>
        <dbReference type="ChEBI" id="CHEBI:33019"/>
        <dbReference type="ChEBI" id="CHEBI:35235"/>
        <dbReference type="ChEBI" id="CHEBI:37563"/>
        <dbReference type="ChEBI" id="CHEBI:59458"/>
        <dbReference type="ChEBI" id="CHEBI:60377"/>
        <dbReference type="EC" id="6.3.2.5"/>
    </reaction>
</comment>
<dbReference type="InterPro" id="IPR007085">
    <property type="entry name" value="DNA/pantothenate-metab_flavo_C"/>
</dbReference>
<dbReference type="InterPro" id="IPR036551">
    <property type="entry name" value="Flavin_trans-like"/>
</dbReference>
<feature type="binding site" evidence="3">
    <location>
        <position position="339"/>
    </location>
    <ligand>
        <name>CTP</name>
        <dbReference type="ChEBI" id="CHEBI:37563"/>
    </ligand>
</feature>
<keyword evidence="3" id="KW-0511">Multifunctional enzyme</keyword>
<gene>
    <name evidence="3 7" type="primary">coaBC</name>
    <name evidence="7" type="ORF">H8J70_06495</name>
</gene>
<evidence type="ECO:0000259" key="5">
    <source>
        <dbReference type="Pfam" id="PF02441"/>
    </source>
</evidence>
<dbReference type="EC" id="6.3.2.5" evidence="3"/>
<keyword evidence="2 3" id="KW-0456">Lyase</keyword>
<dbReference type="InterPro" id="IPR005252">
    <property type="entry name" value="CoaBC"/>
</dbReference>
<comment type="pathway">
    <text evidence="3 4">Cofactor biosynthesis; coenzyme A biosynthesis; CoA from (R)-pantothenate: step 3/5.</text>
</comment>
<dbReference type="PANTHER" id="PTHR14359:SF6">
    <property type="entry name" value="PHOSPHOPANTOTHENOYLCYSTEINE DECARBOXYLASE"/>
    <property type="match status" value="1"/>
</dbReference>
<dbReference type="NCBIfam" id="TIGR00521">
    <property type="entry name" value="coaBC_dfp"/>
    <property type="match status" value="1"/>
</dbReference>
<keyword evidence="8" id="KW-1185">Reference proteome</keyword>
<comment type="function">
    <text evidence="4">Catalyzes two steps in the biosynthesis of coenzyme A. In the first step cysteine is conjugated to 4'-phosphopantothenate to form 4-phosphopantothenoylcysteine, in the latter compound is decarboxylated to form 4'-phosphopantotheine.</text>
</comment>
<evidence type="ECO:0000256" key="1">
    <source>
        <dbReference type="ARBA" id="ARBA00022793"/>
    </source>
</evidence>
<keyword evidence="3" id="KW-0460">Magnesium</keyword>
<feature type="binding site" evidence="3">
    <location>
        <position position="281"/>
    </location>
    <ligand>
        <name>CTP</name>
        <dbReference type="ChEBI" id="CHEBI:37563"/>
    </ligand>
</feature>
<dbReference type="EC" id="4.1.1.36" evidence="3"/>
<dbReference type="GO" id="GO:0004633">
    <property type="term" value="F:phosphopantothenoylcysteine decarboxylase activity"/>
    <property type="evidence" value="ECO:0007669"/>
    <property type="project" value="UniProtKB-EC"/>
</dbReference>
<keyword evidence="3 4" id="KW-0288">FMN</keyword>
<comment type="caution">
    <text evidence="3">Lacks conserved residue(s) required for the propagation of feature annotation.</text>
</comment>
<evidence type="ECO:0000313" key="8">
    <source>
        <dbReference type="Proteomes" id="UP000606870"/>
    </source>
</evidence>
<dbReference type="RefSeq" id="WP_186503050.1">
    <property type="nucleotide sequence ID" value="NZ_JACOGK010000016.1"/>
</dbReference>
<dbReference type="SUPFAM" id="SSF102645">
    <property type="entry name" value="CoaB-like"/>
    <property type="match status" value="1"/>
</dbReference>
<dbReference type="PANTHER" id="PTHR14359">
    <property type="entry name" value="HOMO-OLIGOMERIC FLAVIN CONTAINING CYS DECARBOXYLASE FAMILY"/>
    <property type="match status" value="1"/>
</dbReference>
<comment type="cofactor">
    <cofactor evidence="3">
        <name>FMN</name>
        <dbReference type="ChEBI" id="CHEBI:58210"/>
    </cofactor>
    <text evidence="3">Binds 1 FMN per subunit.</text>
</comment>
<comment type="catalytic activity">
    <reaction evidence="3 4">
        <text>N-[(R)-4-phosphopantothenoyl]-L-cysteine + H(+) = (R)-4'-phosphopantetheine + CO2</text>
        <dbReference type="Rhea" id="RHEA:16793"/>
        <dbReference type="ChEBI" id="CHEBI:15378"/>
        <dbReference type="ChEBI" id="CHEBI:16526"/>
        <dbReference type="ChEBI" id="CHEBI:59458"/>
        <dbReference type="ChEBI" id="CHEBI:61723"/>
        <dbReference type="EC" id="4.1.1.36"/>
    </reaction>
</comment>
<proteinExistence type="inferred from homology"/>
<feature type="binding site" evidence="3">
    <location>
        <position position="291"/>
    </location>
    <ligand>
        <name>CTP</name>
        <dbReference type="ChEBI" id="CHEBI:37563"/>
    </ligand>
</feature>
<feature type="active site" description="Proton donor" evidence="3">
    <location>
        <position position="158"/>
    </location>
</feature>
<keyword evidence="3" id="KW-0479">Metal-binding</keyword>
<dbReference type="HAMAP" id="MF_02225">
    <property type="entry name" value="CoaBC"/>
    <property type="match status" value="1"/>
</dbReference>
<feature type="binding site" evidence="3">
    <location>
        <position position="325"/>
    </location>
    <ligand>
        <name>CTP</name>
        <dbReference type="ChEBI" id="CHEBI:37563"/>
    </ligand>
</feature>
<organism evidence="7 8">
    <name type="scientific">Megasphaera hominis</name>
    <dbReference type="NCBI Taxonomy" id="159836"/>
    <lineage>
        <taxon>Bacteria</taxon>
        <taxon>Bacillati</taxon>
        <taxon>Bacillota</taxon>
        <taxon>Negativicutes</taxon>
        <taxon>Veillonellales</taxon>
        <taxon>Veillonellaceae</taxon>
        <taxon>Megasphaera</taxon>
    </lineage>
</organism>
<evidence type="ECO:0000256" key="4">
    <source>
        <dbReference type="RuleBase" id="RU364078"/>
    </source>
</evidence>
<comment type="function">
    <text evidence="3">Catalyzes two sequential steps in the biosynthesis of coenzyme A. In the first step cysteine is conjugated to 4'-phosphopantothenate to form 4-phosphopantothenoylcysteine. In the second step the latter compound is decarboxylated to form 4'-phosphopantotheine.</text>
</comment>
<name>A0ABR6VJI4_9FIRM</name>
<dbReference type="EMBL" id="JACOGK010000016">
    <property type="protein sequence ID" value="MBC3536895.1"/>
    <property type="molecule type" value="Genomic_DNA"/>
</dbReference>
<feature type="binding site" evidence="3">
    <location>
        <position position="343"/>
    </location>
    <ligand>
        <name>CTP</name>
        <dbReference type="ChEBI" id="CHEBI:37563"/>
    </ligand>
</feature>
<sequence length="409" mass="43676">MLLEHKRIVLGITGGISAFKAAQIASLLGHRGAEVKCIMTESATKFITPLTLRNITGNPVAVHMFDEVQEFNVEHIALARWADLFVVAPATANVLGKVAGGIADDMLTTTIMATKAPVLFVPAMNSNMYLNPIVQENMAKLKKFGYHIMEPASGHLACGIIGVGRLPEPEAIVDQIELVACMGTALKGRKVIVTAGGTREPIDPVRFIGNHSSGRMGFAIAKAAVLAGADVTLICGSTDNLTTPAGVSRRIDVNSTRDMKEAVDAYYDDCDLVVKAAAVADYRSAAPAKDKIKKNDDVLTINLEKNPDILYGLGQRKTHQVLVGFAAETTNVLAYGQGKLKKKNLDMLVANDVSVKGAGFQGDTNIGTLLFPDGTMEELQQMTKFELAEIIVDRAAKLVAAKCAAQEDK</sequence>
<comment type="cofactor">
    <cofactor evidence="3">
        <name>Mg(2+)</name>
        <dbReference type="ChEBI" id="CHEBI:18420"/>
    </cofactor>
</comment>